<dbReference type="OrthoDB" id="204058at2759"/>
<organism evidence="2 3">
    <name type="scientific">Candolleomyces aberdarensis</name>
    <dbReference type="NCBI Taxonomy" id="2316362"/>
    <lineage>
        <taxon>Eukaryota</taxon>
        <taxon>Fungi</taxon>
        <taxon>Dikarya</taxon>
        <taxon>Basidiomycota</taxon>
        <taxon>Agaricomycotina</taxon>
        <taxon>Agaricomycetes</taxon>
        <taxon>Agaricomycetidae</taxon>
        <taxon>Agaricales</taxon>
        <taxon>Agaricineae</taxon>
        <taxon>Psathyrellaceae</taxon>
        <taxon>Candolleomyces</taxon>
    </lineage>
</organism>
<evidence type="ECO:0000313" key="2">
    <source>
        <dbReference type="EMBL" id="RXW21738.1"/>
    </source>
</evidence>
<dbReference type="InterPro" id="IPR029056">
    <property type="entry name" value="Ribokinase-like"/>
</dbReference>
<reference evidence="2 3" key="1">
    <citation type="submission" date="2019-01" db="EMBL/GenBank/DDBJ databases">
        <title>Draft genome sequence of Psathyrella aberdarensis IHI B618.</title>
        <authorList>
            <person name="Buettner E."/>
            <person name="Kellner H."/>
        </authorList>
    </citation>
    <scope>NUCLEOTIDE SEQUENCE [LARGE SCALE GENOMIC DNA]</scope>
    <source>
        <strain evidence="2 3">IHI B618</strain>
    </source>
</reference>
<dbReference type="EMBL" id="SDEE01000097">
    <property type="protein sequence ID" value="RXW21738.1"/>
    <property type="molecule type" value="Genomic_DNA"/>
</dbReference>
<sequence>MAKLRREGNDVQYASGPSLKPLRVVASGTLFLTHTLSVPCHPGPSSAIRAHSVEKARGGSANLVLSLLAQFANVDAVLVAPLGGNDEGKAILRDLENEGVTTRYCKLWNDAGIPSAWILHADITHEDFVSLLGPLSNFYTYACYRNPAPITVRSSTAALPFQSQ</sequence>
<dbReference type="Pfam" id="PF00294">
    <property type="entry name" value="PfkB"/>
    <property type="match status" value="1"/>
</dbReference>
<dbReference type="STRING" id="2316362.A0A4V1Q4D8"/>
<dbReference type="InterPro" id="IPR011611">
    <property type="entry name" value="PfkB_dom"/>
</dbReference>
<gene>
    <name evidence="2" type="ORF">EST38_g4115</name>
</gene>
<comment type="caution">
    <text evidence="2">The sequence shown here is derived from an EMBL/GenBank/DDBJ whole genome shotgun (WGS) entry which is preliminary data.</text>
</comment>
<proteinExistence type="predicted"/>
<evidence type="ECO:0000313" key="3">
    <source>
        <dbReference type="Proteomes" id="UP000290288"/>
    </source>
</evidence>
<dbReference type="Proteomes" id="UP000290288">
    <property type="component" value="Unassembled WGS sequence"/>
</dbReference>
<dbReference type="AlphaFoldDB" id="A0A4V1Q4D8"/>
<accession>A0A4V1Q4D8</accession>
<keyword evidence="3" id="KW-1185">Reference proteome</keyword>
<dbReference type="SUPFAM" id="SSF53613">
    <property type="entry name" value="Ribokinase-like"/>
    <property type="match status" value="1"/>
</dbReference>
<feature type="domain" description="Carbohydrate kinase PfkB" evidence="1">
    <location>
        <begin position="45"/>
        <end position="138"/>
    </location>
</feature>
<dbReference type="Gene3D" id="3.40.1190.20">
    <property type="match status" value="1"/>
</dbReference>
<evidence type="ECO:0000259" key="1">
    <source>
        <dbReference type="Pfam" id="PF00294"/>
    </source>
</evidence>
<name>A0A4V1Q4D8_9AGAR</name>
<protein>
    <recommendedName>
        <fullName evidence="1">Carbohydrate kinase PfkB domain-containing protein</fullName>
    </recommendedName>
</protein>